<dbReference type="EMBL" id="JAFKOQ010000014">
    <property type="protein sequence ID" value="MBN8123555.1"/>
    <property type="molecule type" value="Genomic_DNA"/>
</dbReference>
<dbReference type="InterPro" id="IPR041656">
    <property type="entry name" value="TPR_5"/>
</dbReference>
<dbReference type="EMBL" id="DACRBY010000005">
    <property type="protein sequence ID" value="HAS8539293.1"/>
    <property type="molecule type" value="Genomic_DNA"/>
</dbReference>
<gene>
    <name evidence="5" type="ORF">AL548_006635</name>
    <name evidence="3" type="ORF">I7730_05790</name>
    <name evidence="4" type="ORF">J0J18_17565</name>
</gene>
<reference evidence="5 6" key="1">
    <citation type="submission" date="2017-12" db="EMBL/GenBank/DDBJ databases">
        <title>FDA dAtabase for Regulatory Grade micrObial Sequences (FDA-ARGOS): Supporting development and validation of Infectious Disease Dx tests.</title>
        <authorList>
            <person name="Hoffmann M."/>
            <person name="Allard M."/>
            <person name="Evans P."/>
            <person name="Brown E."/>
            <person name="Tallon L.J."/>
            <person name="Sadzewicz L."/>
            <person name="Sengamalay N."/>
            <person name="Ott S."/>
            <person name="Godinez A."/>
            <person name="Nagaraj S."/>
            <person name="Vavikolanu K."/>
            <person name="Aluvathingal J."/>
            <person name="Nadendla S."/>
            <person name="Hobson J."/>
            <person name="Sichtig H."/>
        </authorList>
    </citation>
    <scope>NUCLEOTIDE SEQUENCE [LARGE SCALE GENOMIC DNA]</scope>
    <source>
        <strain evidence="6">ATCC 29307</strain>
        <strain evidence="5">FDAARGOS_118</strain>
    </source>
</reference>
<comment type="caution">
    <text evidence="3">The sequence shown here is derived from an EMBL/GenBank/DDBJ whole genome shotgun (WGS) entry which is preliminary data.</text>
</comment>
<dbReference type="Pfam" id="PF12688">
    <property type="entry name" value="TPR_5"/>
    <property type="match status" value="1"/>
</dbReference>
<accession>A0A087JG81</accession>
<dbReference type="Proteomes" id="UP000664056">
    <property type="component" value="Unassembled WGS sequence"/>
</dbReference>
<evidence type="ECO:0000256" key="1">
    <source>
        <dbReference type="PROSITE-ProRule" id="PRU00339"/>
    </source>
</evidence>
<dbReference type="Proteomes" id="UP000054370">
    <property type="component" value="Unassembled WGS sequence"/>
</dbReference>
<reference evidence="3" key="2">
    <citation type="journal article" date="2018" name="Genome Biol.">
        <title>SKESA: strategic k-mer extension for scrupulous assemblies.</title>
        <authorList>
            <person name="Souvorov A."/>
            <person name="Agarwala R."/>
            <person name="Lipman D.J."/>
        </authorList>
    </citation>
    <scope>NUCLEOTIDE SEQUENCE</scope>
    <source>
        <strain evidence="3">BCW_3452</strain>
    </source>
</reference>
<proteinExistence type="predicted"/>
<dbReference type="EMBL" id="LOSH02000001">
    <property type="protein sequence ID" value="PNM78239.1"/>
    <property type="molecule type" value="Genomic_DNA"/>
</dbReference>
<sequence length="163" mass="18590">MDEVIQSAIQLRKAGQYDQSRAQLTTLLQDAHYKALAHLHIAWSYDNQGLESQAVPHYLAAIQGDLTGDDRFEALFGLASTLRSLGDYQDAQNWFEKTLQEFPERREVMPFYAMCLYNLGKHHQSTALLLNLLVETTQSQAILGYQRAISLYAEDLDRVWPKG</sequence>
<keyword evidence="1" id="KW-0802">TPR repeat</keyword>
<protein>
    <submittedName>
        <fullName evidence="3">Tetratricopeptide repeat protein</fullName>
    </submittedName>
</protein>
<dbReference type="OrthoDB" id="193829at2"/>
<keyword evidence="6" id="KW-1185">Reference proteome</keyword>
<dbReference type="InterPro" id="IPR011990">
    <property type="entry name" value="TPR-like_helical_dom_sf"/>
</dbReference>
<organism evidence="3">
    <name type="scientific">Vibrio vulnificus</name>
    <dbReference type="NCBI Taxonomy" id="672"/>
    <lineage>
        <taxon>Bacteria</taxon>
        <taxon>Pseudomonadati</taxon>
        <taxon>Pseudomonadota</taxon>
        <taxon>Gammaproteobacteria</taxon>
        <taxon>Vibrionales</taxon>
        <taxon>Vibrionaceae</taxon>
        <taxon>Vibrio</taxon>
    </lineage>
</organism>
<name>A0A087JG81_VIBVL</name>
<dbReference type="AlphaFoldDB" id="A0A087JG81"/>
<reference evidence="3" key="3">
    <citation type="submission" date="2019-01" db="EMBL/GenBank/DDBJ databases">
        <authorList>
            <consortium name="NCBI Pathogen Detection Project"/>
        </authorList>
    </citation>
    <scope>NUCLEOTIDE SEQUENCE</scope>
    <source>
        <strain evidence="3">BCW_3452</strain>
    </source>
</reference>
<evidence type="ECO:0000313" key="3">
    <source>
        <dbReference type="EMBL" id="HAS8539293.1"/>
    </source>
</evidence>
<dbReference type="SUPFAM" id="SSF48452">
    <property type="entry name" value="TPR-like"/>
    <property type="match status" value="1"/>
</dbReference>
<dbReference type="RefSeq" id="WP_017421538.1">
    <property type="nucleotide sequence ID" value="NZ_CP019122.1"/>
</dbReference>
<reference evidence="4" key="4">
    <citation type="submission" date="2021-03" db="EMBL/GenBank/DDBJ databases">
        <title>Study of the foodborne Vibrio vulnificus isolates from China.</title>
        <authorList>
            <person name="Zheng Z."/>
            <person name="Ye L."/>
        </authorList>
    </citation>
    <scope>NUCLEOTIDE SEQUENCE</scope>
    <source>
        <strain evidence="4">Vv1582</strain>
    </source>
</reference>
<evidence type="ECO:0000313" key="4">
    <source>
        <dbReference type="EMBL" id="MBN8123555.1"/>
    </source>
</evidence>
<feature type="domain" description="Tetratrico peptide repeat group 5" evidence="2">
    <location>
        <begin position="41"/>
        <end position="156"/>
    </location>
</feature>
<evidence type="ECO:0000313" key="6">
    <source>
        <dbReference type="Proteomes" id="UP000054370"/>
    </source>
</evidence>
<feature type="repeat" description="TPR" evidence="1">
    <location>
        <begin position="72"/>
        <end position="105"/>
    </location>
</feature>
<dbReference type="Gene3D" id="1.25.40.10">
    <property type="entry name" value="Tetratricopeptide repeat domain"/>
    <property type="match status" value="1"/>
</dbReference>
<evidence type="ECO:0000259" key="2">
    <source>
        <dbReference type="Pfam" id="PF12688"/>
    </source>
</evidence>
<evidence type="ECO:0000313" key="5">
    <source>
        <dbReference type="EMBL" id="PNM78239.1"/>
    </source>
</evidence>
<dbReference type="GeneID" id="93897572"/>
<dbReference type="Proteomes" id="UP000863257">
    <property type="component" value="Unassembled WGS sequence"/>
</dbReference>
<dbReference type="PROSITE" id="PS50005">
    <property type="entry name" value="TPR"/>
    <property type="match status" value="1"/>
</dbReference>
<dbReference type="InterPro" id="IPR019734">
    <property type="entry name" value="TPR_rpt"/>
</dbReference>